<sequence length="237" mass="27494">MMVMRKILYLDIVNDIKGKIEKGILKPGDLLPSENEMSDQFDVSRTTLRKSLALLVNEKYIYTIPGKGNYVCEPTANQYQFYFDEIDSLKGEVDEVKLVSVGVITPGRKLMRELKIGSFEKVIKIQKAVKIKDEIIQYSTIFLPYQKGNPIVEDVINFANFHGFMEKGKLQFQVKKMLNIDLVHPPLEIRENLQIDHDESCFLISQNIISMEDNMPISYNEFYIKRNYFTLNAETTF</sequence>
<accession>H6LB50</accession>
<dbReference type="Gene3D" id="3.40.1410.10">
    <property type="entry name" value="Chorismate lyase-like"/>
    <property type="match status" value="1"/>
</dbReference>
<dbReference type="SUPFAM" id="SSF46785">
    <property type="entry name" value="Winged helix' DNA-binding domain"/>
    <property type="match status" value="1"/>
</dbReference>
<dbReference type="Pfam" id="PF07702">
    <property type="entry name" value="UTRA"/>
    <property type="match status" value="1"/>
</dbReference>
<reference evidence="6" key="1">
    <citation type="submission" date="2011-07" db="EMBL/GenBank/DDBJ databases">
        <title>Complete genome sequence of Acetobacterium woodii.</title>
        <authorList>
            <person name="Poehlein A."/>
            <person name="Schmidt S."/>
            <person name="Kaster A.-K."/>
            <person name="Goenrich M."/>
            <person name="Vollmers J."/>
            <person name="Thuermer A."/>
            <person name="Gottschalk G."/>
            <person name="Thauer R.K."/>
            <person name="Daniel R."/>
            <person name="Mueller V."/>
        </authorList>
    </citation>
    <scope>NUCLEOTIDE SEQUENCE [LARGE SCALE GENOMIC DNA]</scope>
    <source>
        <strain evidence="6">ATCC 29683 / DSM 1030 / JCM 2381 / KCTC 1655 / WB1</strain>
    </source>
</reference>
<dbReference type="EMBL" id="CP002987">
    <property type="protein sequence ID" value="AFA47602.1"/>
    <property type="molecule type" value="Genomic_DNA"/>
</dbReference>
<dbReference type="InterPro" id="IPR011663">
    <property type="entry name" value="UTRA"/>
</dbReference>
<name>H6LB50_ACEWD</name>
<evidence type="ECO:0000313" key="5">
    <source>
        <dbReference type="EMBL" id="AFA47602.1"/>
    </source>
</evidence>
<dbReference type="PROSITE" id="PS50949">
    <property type="entry name" value="HTH_GNTR"/>
    <property type="match status" value="1"/>
</dbReference>
<dbReference type="HOGENOM" id="CLU_063236_4_2_9"/>
<keyword evidence="6" id="KW-1185">Reference proteome</keyword>
<keyword evidence="2" id="KW-0238">DNA-binding</keyword>
<proteinExistence type="predicted"/>
<dbReference type="InterPro" id="IPR036388">
    <property type="entry name" value="WH-like_DNA-bd_sf"/>
</dbReference>
<evidence type="ECO:0000256" key="3">
    <source>
        <dbReference type="ARBA" id="ARBA00023163"/>
    </source>
</evidence>
<dbReference type="CDD" id="cd07377">
    <property type="entry name" value="WHTH_GntR"/>
    <property type="match status" value="1"/>
</dbReference>
<organism evidence="5 6">
    <name type="scientific">Acetobacterium woodii (strain ATCC 29683 / DSM 1030 / JCM 2381 / KCTC 1655 / WB1)</name>
    <dbReference type="NCBI Taxonomy" id="931626"/>
    <lineage>
        <taxon>Bacteria</taxon>
        <taxon>Bacillati</taxon>
        <taxon>Bacillota</taxon>
        <taxon>Clostridia</taxon>
        <taxon>Eubacteriales</taxon>
        <taxon>Eubacteriaceae</taxon>
        <taxon>Acetobacterium</taxon>
    </lineage>
</organism>
<dbReference type="Proteomes" id="UP000007177">
    <property type="component" value="Chromosome"/>
</dbReference>
<dbReference type="PANTHER" id="PTHR44846">
    <property type="entry name" value="MANNOSYL-D-GLYCERATE TRANSPORT/METABOLISM SYSTEM REPRESSOR MNGR-RELATED"/>
    <property type="match status" value="1"/>
</dbReference>
<dbReference type="Gene3D" id="1.10.10.10">
    <property type="entry name" value="Winged helix-like DNA-binding domain superfamily/Winged helix DNA-binding domain"/>
    <property type="match status" value="1"/>
</dbReference>
<protein>
    <submittedName>
        <fullName evidence="5">Transcriptional regulator GntR family</fullName>
    </submittedName>
</protein>
<dbReference type="GO" id="GO:0003677">
    <property type="term" value="F:DNA binding"/>
    <property type="evidence" value="ECO:0007669"/>
    <property type="project" value="UniProtKB-KW"/>
</dbReference>
<gene>
    <name evidence="5" type="ordered locus">Awo_c08080</name>
</gene>
<dbReference type="STRING" id="931626.Awo_c08080"/>
<dbReference type="Pfam" id="PF00392">
    <property type="entry name" value="GntR"/>
    <property type="match status" value="1"/>
</dbReference>
<dbReference type="PANTHER" id="PTHR44846:SF1">
    <property type="entry name" value="MANNOSYL-D-GLYCERATE TRANSPORT_METABOLISM SYSTEM REPRESSOR MNGR-RELATED"/>
    <property type="match status" value="1"/>
</dbReference>
<keyword evidence="3" id="KW-0804">Transcription</keyword>
<evidence type="ECO:0000256" key="2">
    <source>
        <dbReference type="ARBA" id="ARBA00023125"/>
    </source>
</evidence>
<evidence type="ECO:0000259" key="4">
    <source>
        <dbReference type="PROSITE" id="PS50949"/>
    </source>
</evidence>
<dbReference type="SUPFAM" id="SSF64288">
    <property type="entry name" value="Chorismate lyase-like"/>
    <property type="match status" value="1"/>
</dbReference>
<dbReference type="InterPro" id="IPR000524">
    <property type="entry name" value="Tscrpt_reg_HTH_GntR"/>
</dbReference>
<dbReference type="KEGG" id="awo:Awo_c08080"/>
<evidence type="ECO:0000313" key="6">
    <source>
        <dbReference type="Proteomes" id="UP000007177"/>
    </source>
</evidence>
<dbReference type="InterPro" id="IPR036390">
    <property type="entry name" value="WH_DNA-bd_sf"/>
</dbReference>
<feature type="domain" description="HTH gntR-type" evidence="4">
    <location>
        <begin position="6"/>
        <end position="74"/>
    </location>
</feature>
<dbReference type="SMART" id="SM00866">
    <property type="entry name" value="UTRA"/>
    <property type="match status" value="1"/>
</dbReference>
<evidence type="ECO:0000256" key="1">
    <source>
        <dbReference type="ARBA" id="ARBA00023015"/>
    </source>
</evidence>
<dbReference type="GO" id="GO:0045892">
    <property type="term" value="P:negative regulation of DNA-templated transcription"/>
    <property type="evidence" value="ECO:0007669"/>
    <property type="project" value="TreeGrafter"/>
</dbReference>
<dbReference type="GO" id="GO:0003700">
    <property type="term" value="F:DNA-binding transcription factor activity"/>
    <property type="evidence" value="ECO:0007669"/>
    <property type="project" value="InterPro"/>
</dbReference>
<dbReference type="SMART" id="SM00345">
    <property type="entry name" value="HTH_GNTR"/>
    <property type="match status" value="1"/>
</dbReference>
<reference evidence="5 6" key="2">
    <citation type="journal article" date="2012" name="PLoS ONE">
        <title>An ancient pathway combining carbon dioxide fixation with the generation and utilization of a sodium ion gradient for ATP synthesis.</title>
        <authorList>
            <person name="Poehlein A."/>
            <person name="Schmidt S."/>
            <person name="Kaster A.K."/>
            <person name="Goenrich M."/>
            <person name="Vollmers J."/>
            <person name="Thurmer A."/>
            <person name="Bertsch J."/>
            <person name="Schuchmann K."/>
            <person name="Voigt B."/>
            <person name="Hecker M."/>
            <person name="Daniel R."/>
            <person name="Thauer R.K."/>
            <person name="Gottschalk G."/>
            <person name="Muller V."/>
        </authorList>
    </citation>
    <scope>NUCLEOTIDE SEQUENCE [LARGE SCALE GENOMIC DNA]</scope>
    <source>
        <strain evidence="6">ATCC 29683 / DSM 1030 / JCM 2381 / KCTC 1655 / WB1</strain>
    </source>
</reference>
<keyword evidence="1" id="KW-0805">Transcription regulation</keyword>
<dbReference type="AlphaFoldDB" id="H6LB50"/>
<dbReference type="InterPro" id="IPR050679">
    <property type="entry name" value="Bact_HTH_transcr_reg"/>
</dbReference>
<dbReference type="PRINTS" id="PR00035">
    <property type="entry name" value="HTHGNTR"/>
</dbReference>
<dbReference type="InterPro" id="IPR028978">
    <property type="entry name" value="Chorismate_lyase_/UTRA_dom_sf"/>
</dbReference>
<dbReference type="eggNOG" id="COG2188">
    <property type="taxonomic scope" value="Bacteria"/>
</dbReference>